<dbReference type="Pfam" id="PF00975">
    <property type="entry name" value="Thioesterase"/>
    <property type="match status" value="1"/>
</dbReference>
<dbReference type="SUPFAM" id="SSF56801">
    <property type="entry name" value="Acetyl-CoA synthetase-like"/>
    <property type="match status" value="1"/>
</dbReference>
<dbReference type="PROSITE" id="PS00455">
    <property type="entry name" value="AMP_BINDING"/>
    <property type="match status" value="1"/>
</dbReference>
<feature type="domain" description="Thioesterase" evidence="5">
    <location>
        <begin position="24"/>
        <end position="256"/>
    </location>
</feature>
<dbReference type="FunFam" id="3.40.50.980:FF:000003">
    <property type="entry name" value="Vibriobactin-specific 2,3-dihydroxybenzoate-AMP ligase"/>
    <property type="match status" value="1"/>
</dbReference>
<dbReference type="AlphaFoldDB" id="A0A1Y2S8W1"/>
<protein>
    <submittedName>
        <fullName evidence="7">Yersiniabactin synthetase, salicylate ligase component Irp5</fullName>
    </submittedName>
</protein>
<feature type="domain" description="Chorismate-utilising enzyme C-terminal" evidence="3">
    <location>
        <begin position="987"/>
        <end position="1241"/>
    </location>
</feature>
<dbReference type="Gene3D" id="3.30.300.30">
    <property type="match status" value="1"/>
</dbReference>
<evidence type="ECO:0000256" key="2">
    <source>
        <dbReference type="ARBA" id="ARBA00022598"/>
    </source>
</evidence>
<dbReference type="InterPro" id="IPR029058">
    <property type="entry name" value="AB_hydrolase_fold"/>
</dbReference>
<evidence type="ECO:0000256" key="1">
    <source>
        <dbReference type="ARBA" id="ARBA00004924"/>
    </source>
</evidence>
<dbReference type="SUPFAM" id="SSF53474">
    <property type="entry name" value="alpha/beta-Hydrolases"/>
    <property type="match status" value="1"/>
</dbReference>
<dbReference type="GO" id="GO:0016878">
    <property type="term" value="F:acid-thiol ligase activity"/>
    <property type="evidence" value="ECO:0007669"/>
    <property type="project" value="UniProtKB-ARBA"/>
</dbReference>
<dbReference type="InterPro" id="IPR020845">
    <property type="entry name" value="AMP-binding_CS"/>
</dbReference>
<evidence type="ECO:0000313" key="8">
    <source>
        <dbReference type="Proteomes" id="UP000194350"/>
    </source>
</evidence>
<accession>A0A1Y2S8W1</accession>
<dbReference type="Pfam" id="PF00501">
    <property type="entry name" value="AMP-binding"/>
    <property type="match status" value="1"/>
</dbReference>
<dbReference type="EMBL" id="MUBJ01000019">
    <property type="protein sequence ID" value="OTA15106.1"/>
    <property type="molecule type" value="Genomic_DNA"/>
</dbReference>
<evidence type="ECO:0000259" key="5">
    <source>
        <dbReference type="Pfam" id="PF00975"/>
    </source>
</evidence>
<comment type="caution">
    <text evidence="7">The sequence shown here is derived from an EMBL/GenBank/DDBJ whole genome shotgun (WGS) entry which is preliminary data.</text>
</comment>
<proteinExistence type="predicted"/>
<dbReference type="InterPro" id="IPR015890">
    <property type="entry name" value="Chorismate_C"/>
</dbReference>
<dbReference type="Gene3D" id="3.40.50.1820">
    <property type="entry name" value="alpha/beta hydrolase"/>
    <property type="match status" value="1"/>
</dbReference>
<dbReference type="InterPro" id="IPR001031">
    <property type="entry name" value="Thioesterase"/>
</dbReference>
<dbReference type="GO" id="GO:0016833">
    <property type="term" value="F:oxo-acid-lyase activity"/>
    <property type="evidence" value="ECO:0007669"/>
    <property type="project" value="InterPro"/>
</dbReference>
<dbReference type="RefSeq" id="WP_279625680.1">
    <property type="nucleotide sequence ID" value="NZ_CAWNGD010000061.1"/>
</dbReference>
<dbReference type="Gene3D" id="3.40.50.980">
    <property type="match status" value="2"/>
</dbReference>
<sequence length="1251" mass="139447">MKWALPAHPMIRPCLTPRGEPKYTLLICPFAGGSSSAFRQWSVLENPDIAVSLVIYPGRDNRMNERAVTEIAPLAQSLADLLISLTPAQRENLILVGHSMGAQVAFETCQRLEQHDCSPKALVLSGCHAPHLQSCRQLSGLPDHEFIEQLIDIGGCSPILREDPDLLSLFLPMLRADFWATEHYHHVIQSDSVKLQTPTLLLYGNEDKEASAQEVQQWHHWLSGDKQNLSYCCQEIVGNHFYITQEPQSFIRHVTQFMQYVYPQGVRIMAPYSIPGKNLTMTPDYLWNGETIDQQLAGWASLWGDKTALIYQEQLDQEQRLTYRELHQAAERLASGLFQRGIRRGDNVMVQLPNRISFVVTCFALFRLGAHPVLLMPTQRAHDVHALCQIAHPVAYIIPDCIHGFDYREMAREVAASCPDMQHVIVDGEAEEFTALASIDSEPLNVSGPCYGDIAVLLLSGGTTGTPKLIPRTHDAYTYDFVLSARLCSINTESVYLAVLPVAHNFTLGSPGILGTLSQGGCVLLSDTASCDEAMPLIEQHKVTHVALVPALARLWEQARDWEQSDLSSLRCLQVGGGRLTPELAEQVMARLGPLQQVFGTAEGLLCYTRLDDPHEVIINTQGRPLSEEDEIKIVDANLQPVAPGEVGELMTRGPYTITGYYRAEQHNTVAFTTDGFYRTGDLVRIRPDGNLIVEGRIKEQINRSGEKISTQEVETLLLQHPDIDDAVVIAVPDELLGERICACIPKNGNQPEPTQMQAFLHQKGVQRHKIPDQWLFVAYWPLTTVGKIDKRQLVQMAQAEHGSPMQQYHEHTIAITSTPLDLVTHLLANLTENDAQPCTLYEIKGEWSLGIGCAATIRADASGQLVDSKGNHHPYDISTLSQKLELALNALPIKDWRAYGRTLFEFSHMTYGIPLDPSLEQQNEALIKITVPQHELRITQGQVLIRTLEENQITILSEKVRLADQAGTPVFPYTKALEIINTADAEKHYQDNVANAVKDIAAGHYQKVILSRKVELGSNVDITHSYWLGRQANTPARSFFLRDEEFSAYGFSPETVVEADGSGWVNSQPLAGTRALTHNKEQDQRLKADLLSDPKEIAEHAVSAKLALEELAPICQAETLCVTEFMAVRERGSVQHLASRVKGLLQTDKNRWDAFIALFPAVTASGIPKKPSLEAIARYEGEPRRLYSGCVMLLDSTGKLDAALVLRSFYQHKGRSWLQAGAGLVRDSKPEREWQETCEKLECIMKYVRA</sequence>
<dbReference type="Proteomes" id="UP000194350">
    <property type="component" value="Unassembled WGS sequence"/>
</dbReference>
<dbReference type="InterPro" id="IPR019996">
    <property type="entry name" value="Salicylate_synthase"/>
</dbReference>
<dbReference type="InterPro" id="IPR000873">
    <property type="entry name" value="AMP-dep_synth/lig_dom"/>
</dbReference>
<dbReference type="Pfam" id="PF00425">
    <property type="entry name" value="Chorismate_bind"/>
    <property type="match status" value="1"/>
</dbReference>
<dbReference type="InterPro" id="IPR005801">
    <property type="entry name" value="ADC_synthase"/>
</dbReference>
<name>A0A1Y2S8W1_9GAMM</name>
<dbReference type="GO" id="GO:0008909">
    <property type="term" value="F:isochorismate synthase activity"/>
    <property type="evidence" value="ECO:0007669"/>
    <property type="project" value="InterPro"/>
</dbReference>
<comment type="pathway">
    <text evidence="1">Siderophore biosynthesis.</text>
</comment>
<dbReference type="STRING" id="351656.Xvie_03050"/>
<dbReference type="Gene3D" id="3.60.120.10">
    <property type="entry name" value="Anthranilate synthase"/>
    <property type="match status" value="1"/>
</dbReference>
<keyword evidence="2 7" id="KW-0436">Ligase</keyword>
<dbReference type="PANTHER" id="PTHR43767:SF1">
    <property type="entry name" value="NONRIBOSOMAL PEPTIDE SYNTHASE PES1 (EUROFUNG)-RELATED"/>
    <property type="match status" value="1"/>
</dbReference>
<gene>
    <name evidence="7" type="ORF">Xvie_03050</name>
</gene>
<evidence type="ECO:0000259" key="4">
    <source>
        <dbReference type="Pfam" id="PF00501"/>
    </source>
</evidence>
<dbReference type="NCBIfam" id="TIGR03494">
    <property type="entry name" value="salicyl_syn"/>
    <property type="match status" value="1"/>
</dbReference>
<feature type="domain" description="AMP-dependent synthetase/ligase" evidence="4">
    <location>
        <begin position="299"/>
        <end position="662"/>
    </location>
</feature>
<keyword evidence="8" id="KW-1185">Reference proteome</keyword>
<evidence type="ECO:0000259" key="6">
    <source>
        <dbReference type="Pfam" id="PF13193"/>
    </source>
</evidence>
<dbReference type="Pfam" id="PF13193">
    <property type="entry name" value="AMP-binding_C"/>
    <property type="match status" value="1"/>
</dbReference>
<organism evidence="7 8">
    <name type="scientific">Xenorhabdus vietnamensis</name>
    <dbReference type="NCBI Taxonomy" id="351656"/>
    <lineage>
        <taxon>Bacteria</taxon>
        <taxon>Pseudomonadati</taxon>
        <taxon>Pseudomonadota</taxon>
        <taxon>Gammaproteobacteria</taxon>
        <taxon>Enterobacterales</taxon>
        <taxon>Morganellaceae</taxon>
        <taxon>Xenorhabdus</taxon>
    </lineage>
</organism>
<dbReference type="InterPro" id="IPR045851">
    <property type="entry name" value="AMP-bd_C_sf"/>
</dbReference>
<evidence type="ECO:0000313" key="7">
    <source>
        <dbReference type="EMBL" id="OTA15106.1"/>
    </source>
</evidence>
<dbReference type="InterPro" id="IPR050237">
    <property type="entry name" value="ATP-dep_AMP-bd_enzyme"/>
</dbReference>
<dbReference type="FunFam" id="2.30.38.10:FF:000003">
    <property type="entry name" value="Vibriobactin-specific 2,3-dihydroxybenzoate-AMP ligase"/>
    <property type="match status" value="1"/>
</dbReference>
<evidence type="ECO:0000259" key="3">
    <source>
        <dbReference type="Pfam" id="PF00425"/>
    </source>
</evidence>
<feature type="domain" description="AMP-binding enzyme C-terminal" evidence="6">
    <location>
        <begin position="713"/>
        <end position="788"/>
    </location>
</feature>
<dbReference type="SUPFAM" id="SSF56322">
    <property type="entry name" value="ADC synthase"/>
    <property type="match status" value="1"/>
</dbReference>
<dbReference type="InterPro" id="IPR025110">
    <property type="entry name" value="AMP-bd_C"/>
</dbReference>
<dbReference type="PANTHER" id="PTHR43767">
    <property type="entry name" value="LONG-CHAIN-FATTY-ACID--COA LIGASE"/>
    <property type="match status" value="1"/>
</dbReference>
<dbReference type="Gene3D" id="2.30.38.10">
    <property type="entry name" value="Luciferase, Domain 3"/>
    <property type="match status" value="1"/>
</dbReference>
<reference evidence="7 8" key="1">
    <citation type="submission" date="2016-10" db="EMBL/GenBank/DDBJ databases">
        <title>Systematic genetic and metabolomic analysis of Xenorhabdus and Photorhabdus spp., highlights the requirements for a dual symbiotic and pathogenic life style.</title>
        <authorList>
            <person name="Tobias N.J."/>
            <person name="Wolff H."/>
            <person name="Djahanschiri B."/>
            <person name="Pidot S.J."/>
            <person name="Stinear T.P."/>
            <person name="Ebersberger I."/>
            <person name="Bode H.B."/>
        </authorList>
    </citation>
    <scope>NUCLEOTIDE SEQUENCE [LARGE SCALE GENOMIC DNA]</scope>
    <source>
        <strain evidence="7 8">DSM 22392</strain>
    </source>
</reference>